<reference evidence="4" key="1">
    <citation type="journal article" date="2019" name="Int. J. Syst. Evol. Microbiol.">
        <title>The Global Catalogue of Microorganisms (GCM) 10K type strain sequencing project: providing services to taxonomists for standard genome sequencing and annotation.</title>
        <authorList>
            <consortium name="The Broad Institute Genomics Platform"/>
            <consortium name="The Broad Institute Genome Sequencing Center for Infectious Disease"/>
            <person name="Wu L."/>
            <person name="Ma J."/>
        </authorList>
    </citation>
    <scope>NUCLEOTIDE SEQUENCE [LARGE SCALE GENOMIC DNA]</scope>
    <source>
        <strain evidence="4">JCM 18410</strain>
    </source>
</reference>
<dbReference type="InterPro" id="IPR001387">
    <property type="entry name" value="Cro/C1-type_HTH"/>
</dbReference>
<dbReference type="CDD" id="cd00093">
    <property type="entry name" value="HTH_XRE"/>
    <property type="match status" value="1"/>
</dbReference>
<evidence type="ECO:0000259" key="2">
    <source>
        <dbReference type="PROSITE" id="PS50943"/>
    </source>
</evidence>
<evidence type="ECO:0000256" key="1">
    <source>
        <dbReference type="SAM" id="MobiDB-lite"/>
    </source>
</evidence>
<evidence type="ECO:0000313" key="4">
    <source>
        <dbReference type="Proteomes" id="UP001500124"/>
    </source>
</evidence>
<dbReference type="Proteomes" id="UP001500124">
    <property type="component" value="Unassembled WGS sequence"/>
</dbReference>
<dbReference type="Gene3D" id="2.30.30.440">
    <property type="entry name" value="Domain of unknown function DUF1918"/>
    <property type="match status" value="1"/>
</dbReference>
<comment type="caution">
    <text evidence="3">The sequence shown here is derived from an EMBL/GenBank/DDBJ whole genome shotgun (WGS) entry which is preliminary data.</text>
</comment>
<feature type="region of interest" description="Disordered" evidence="1">
    <location>
        <begin position="54"/>
        <end position="99"/>
    </location>
</feature>
<protein>
    <submittedName>
        <fullName evidence="3">Pyridoxamine 5'-phosphate oxidase family protein</fullName>
    </submittedName>
</protein>
<keyword evidence="4" id="KW-1185">Reference proteome</keyword>
<dbReference type="Pfam" id="PF08940">
    <property type="entry name" value="DUF1918"/>
    <property type="match status" value="1"/>
</dbReference>
<dbReference type="RefSeq" id="WP_345667132.1">
    <property type="nucleotide sequence ID" value="NZ_BAABKC010000011.1"/>
</dbReference>
<name>A0ABP9JX77_9ACTN</name>
<dbReference type="EMBL" id="BAABKC010000011">
    <property type="protein sequence ID" value="GAA5045557.1"/>
    <property type="molecule type" value="Genomic_DNA"/>
</dbReference>
<accession>A0ABP9JX77</accession>
<feature type="compositionally biased region" description="Basic and acidic residues" evidence="1">
    <location>
        <begin position="56"/>
        <end position="66"/>
    </location>
</feature>
<sequence length="312" mass="32806">MHAQLGDRLVIESPVTGVTRRDGEIVGLHHDDGTPPYDVRWSDTGETTLVFPGPDAHVHPADHGREPLPGAPAAPDRASAPATGAGPGAGAGARAVRPGDVGRRLTAARERQGLSVAEAAARARMSPQYLAYLEQHPSDPSPAALLRLADALGTTLDALRGGGQELPPGQGHALLRPLLTDLGEEESRELLSTHGVGRVGLSTPDGPAVLPVNYDVIDGDVVFRTAPDAAPASAVGAEIAFEVDHVDDALSRGWSVLVVGRAEEVADPQEARRLEERAHSAPWAGGRRPLWVRIRPARVTGRRITPAEGRNQ</sequence>
<dbReference type="InterPro" id="IPR012349">
    <property type="entry name" value="Split_barrel_FMN-bd"/>
</dbReference>
<dbReference type="SMART" id="SM00530">
    <property type="entry name" value="HTH_XRE"/>
    <property type="match status" value="1"/>
</dbReference>
<dbReference type="SUPFAM" id="SSF50475">
    <property type="entry name" value="FMN-binding split barrel"/>
    <property type="match status" value="1"/>
</dbReference>
<evidence type="ECO:0000313" key="3">
    <source>
        <dbReference type="EMBL" id="GAA5045557.1"/>
    </source>
</evidence>
<dbReference type="SUPFAM" id="SSF47413">
    <property type="entry name" value="lambda repressor-like DNA-binding domains"/>
    <property type="match status" value="1"/>
</dbReference>
<gene>
    <name evidence="3" type="ORF">GCM10023336_09370</name>
</gene>
<dbReference type="InterPro" id="IPR015035">
    <property type="entry name" value="DUF1918"/>
</dbReference>
<dbReference type="InterPro" id="IPR024747">
    <property type="entry name" value="Pyridox_Oxase-rel"/>
</dbReference>
<feature type="domain" description="HTH cro/C1-type" evidence="2">
    <location>
        <begin position="105"/>
        <end position="159"/>
    </location>
</feature>
<dbReference type="SUPFAM" id="SSF50118">
    <property type="entry name" value="Cell growth inhibitor/plasmid maintenance toxic component"/>
    <property type="match status" value="1"/>
</dbReference>
<dbReference type="InterPro" id="IPR010982">
    <property type="entry name" value="Lambda_DNA-bd_dom_sf"/>
</dbReference>
<dbReference type="Gene3D" id="2.30.110.10">
    <property type="entry name" value="Electron Transport, Fmn-binding Protein, Chain A"/>
    <property type="match status" value="1"/>
</dbReference>
<feature type="compositionally biased region" description="Low complexity" evidence="1">
    <location>
        <begin position="71"/>
        <end position="84"/>
    </location>
</feature>
<dbReference type="PROSITE" id="PS50943">
    <property type="entry name" value="HTH_CROC1"/>
    <property type="match status" value="1"/>
</dbReference>
<organism evidence="3 4">
    <name type="scientific">Streptomyces similanensis</name>
    <dbReference type="NCBI Taxonomy" id="1274988"/>
    <lineage>
        <taxon>Bacteria</taxon>
        <taxon>Bacillati</taxon>
        <taxon>Actinomycetota</taxon>
        <taxon>Actinomycetes</taxon>
        <taxon>Kitasatosporales</taxon>
        <taxon>Streptomycetaceae</taxon>
        <taxon>Streptomyces</taxon>
    </lineage>
</organism>
<dbReference type="Gene3D" id="1.10.260.40">
    <property type="entry name" value="lambda repressor-like DNA-binding domains"/>
    <property type="match status" value="1"/>
</dbReference>
<proteinExistence type="predicted"/>
<dbReference type="Pfam" id="PF13560">
    <property type="entry name" value="HTH_31"/>
    <property type="match status" value="1"/>
</dbReference>
<dbReference type="Pfam" id="PF12900">
    <property type="entry name" value="Pyridox_ox_2"/>
    <property type="match status" value="1"/>
</dbReference>